<accession>A0ABD6DN84</accession>
<keyword evidence="2" id="KW-0472">Membrane</keyword>
<dbReference type="Pfam" id="PF00801">
    <property type="entry name" value="PKD"/>
    <property type="match status" value="1"/>
</dbReference>
<feature type="transmembrane region" description="Helical" evidence="2">
    <location>
        <begin position="383"/>
        <end position="402"/>
    </location>
</feature>
<dbReference type="AlphaFoldDB" id="A0ABD6DN84"/>
<keyword evidence="5" id="KW-1185">Reference proteome</keyword>
<keyword evidence="2" id="KW-1133">Transmembrane helix</keyword>
<name>A0ABD6DN84_9EURY</name>
<dbReference type="EMBL" id="JBHUDO010000004">
    <property type="protein sequence ID" value="MFD1647811.1"/>
    <property type="molecule type" value="Genomic_DNA"/>
</dbReference>
<feature type="domain" description="PKD" evidence="3">
    <location>
        <begin position="246"/>
        <end position="324"/>
    </location>
</feature>
<reference evidence="4 5" key="1">
    <citation type="journal article" date="2019" name="Int. J. Syst. Evol. Microbiol.">
        <title>The Global Catalogue of Microorganisms (GCM) 10K type strain sequencing project: providing services to taxonomists for standard genome sequencing and annotation.</title>
        <authorList>
            <consortium name="The Broad Institute Genomics Platform"/>
            <consortium name="The Broad Institute Genome Sequencing Center for Infectious Disease"/>
            <person name="Wu L."/>
            <person name="Ma J."/>
        </authorList>
    </citation>
    <scope>NUCLEOTIDE SEQUENCE [LARGE SCALE GENOMIC DNA]</scope>
    <source>
        <strain evidence="4 5">CGMCC 1.10390</strain>
    </source>
</reference>
<dbReference type="InterPro" id="IPR013783">
    <property type="entry name" value="Ig-like_fold"/>
</dbReference>
<dbReference type="RefSeq" id="WP_303648826.1">
    <property type="nucleotide sequence ID" value="NZ_JANHJR010000004.1"/>
</dbReference>
<gene>
    <name evidence="4" type="ORF">ACFSBL_19130</name>
</gene>
<evidence type="ECO:0000313" key="5">
    <source>
        <dbReference type="Proteomes" id="UP001597034"/>
    </source>
</evidence>
<dbReference type="InterPro" id="IPR000601">
    <property type="entry name" value="PKD_dom"/>
</dbReference>
<evidence type="ECO:0000313" key="4">
    <source>
        <dbReference type="EMBL" id="MFD1647811.1"/>
    </source>
</evidence>
<dbReference type="SUPFAM" id="SSF49299">
    <property type="entry name" value="PKD domain"/>
    <property type="match status" value="1"/>
</dbReference>
<dbReference type="InterPro" id="IPR035986">
    <property type="entry name" value="PKD_dom_sf"/>
</dbReference>
<evidence type="ECO:0000256" key="1">
    <source>
        <dbReference type="SAM" id="MobiDB-lite"/>
    </source>
</evidence>
<dbReference type="Gene3D" id="2.60.40.10">
    <property type="entry name" value="Immunoglobulins"/>
    <property type="match status" value="1"/>
</dbReference>
<dbReference type="CDD" id="cd00146">
    <property type="entry name" value="PKD"/>
    <property type="match status" value="1"/>
</dbReference>
<dbReference type="Proteomes" id="UP001597034">
    <property type="component" value="Unassembled WGS sequence"/>
</dbReference>
<proteinExistence type="predicted"/>
<feature type="region of interest" description="Disordered" evidence="1">
    <location>
        <begin position="331"/>
        <end position="378"/>
    </location>
</feature>
<sequence>MSPNDPTKRRFVVTVALTCAMVMTSVSVAAVATAPPGETVAVAQGDQCWEVSTYGDGSSTVSEFYDYRTPNTTPPGDEWGSYGTRSMQDNQDSLLAFYEGSQGTSMVMVHDRIGGAHGGTITFDIYGLPQSGEWAVEDDGYPGSEDNFDYFANGTEASIDWKWSGERNDGAAFRGIAATNGSWLTIDPGFNEAADKWESWSWARGENRTETWYLRSADGGVQQLSMNNDVRVRAGGCPDGVSPMATMDRTVVQNGGAMEFQVDASHANGSVTAYEWDWNGDGQTDQRTMSDTVVHEFEQTGLRSVTVTAFAEDGSTTTVSDLVVVNESMVAGSSPNTETPTPTATATPTPTSTQTSGPGTDGPASTTAAPTATPTDGNGGSPGFGVLLGLVAVLAVALVAAARRTGR</sequence>
<organism evidence="4 5">
    <name type="scientific">Haloarchaeobius litoreus</name>
    <dbReference type="NCBI Taxonomy" id="755306"/>
    <lineage>
        <taxon>Archaea</taxon>
        <taxon>Methanobacteriati</taxon>
        <taxon>Methanobacteriota</taxon>
        <taxon>Stenosarchaea group</taxon>
        <taxon>Halobacteria</taxon>
        <taxon>Halobacteriales</taxon>
        <taxon>Halorubellaceae</taxon>
        <taxon>Haloarchaeobius</taxon>
    </lineage>
</organism>
<protein>
    <submittedName>
        <fullName evidence="4">PKD domain-containing protein</fullName>
    </submittedName>
</protein>
<evidence type="ECO:0000256" key="2">
    <source>
        <dbReference type="SAM" id="Phobius"/>
    </source>
</evidence>
<keyword evidence="2" id="KW-0812">Transmembrane</keyword>
<comment type="caution">
    <text evidence="4">The sequence shown here is derived from an EMBL/GenBank/DDBJ whole genome shotgun (WGS) entry which is preliminary data.</text>
</comment>
<feature type="compositionally biased region" description="Low complexity" evidence="1">
    <location>
        <begin position="332"/>
        <end position="376"/>
    </location>
</feature>
<evidence type="ECO:0000259" key="3">
    <source>
        <dbReference type="Pfam" id="PF00801"/>
    </source>
</evidence>